<dbReference type="EMBL" id="QHLZ01000001">
    <property type="protein sequence ID" value="PXA69471.1"/>
    <property type="molecule type" value="Genomic_DNA"/>
</dbReference>
<dbReference type="Proteomes" id="UP000246303">
    <property type="component" value="Unassembled WGS sequence"/>
</dbReference>
<keyword evidence="7" id="KW-0472">Membrane</keyword>
<organism evidence="9 10">
    <name type="scientific">Arthrobacter psychrochitiniphilus</name>
    <dbReference type="NCBI Taxonomy" id="291045"/>
    <lineage>
        <taxon>Bacteria</taxon>
        <taxon>Bacillati</taxon>
        <taxon>Actinomycetota</taxon>
        <taxon>Actinomycetes</taxon>
        <taxon>Micrococcales</taxon>
        <taxon>Micrococcaceae</taxon>
        <taxon>Arthrobacter</taxon>
    </lineage>
</organism>
<evidence type="ECO:0000256" key="7">
    <source>
        <dbReference type="SAM" id="Phobius"/>
    </source>
</evidence>
<protein>
    <recommendedName>
        <fullName evidence="8">Gram-positive cocci surface proteins LPxTG domain-containing protein</fullName>
    </recommendedName>
</protein>
<accession>A0A2V3DVY2</accession>
<feature type="compositionally biased region" description="Low complexity" evidence="6">
    <location>
        <begin position="71"/>
        <end position="91"/>
    </location>
</feature>
<dbReference type="InterPro" id="IPR019931">
    <property type="entry name" value="LPXTG_anchor"/>
</dbReference>
<evidence type="ECO:0000256" key="2">
    <source>
        <dbReference type="ARBA" id="ARBA00022525"/>
    </source>
</evidence>
<evidence type="ECO:0000313" key="10">
    <source>
        <dbReference type="Proteomes" id="UP000246303"/>
    </source>
</evidence>
<dbReference type="AlphaFoldDB" id="A0A2V3DVY2"/>
<evidence type="ECO:0000256" key="3">
    <source>
        <dbReference type="ARBA" id="ARBA00022729"/>
    </source>
</evidence>
<feature type="compositionally biased region" description="Basic and acidic residues" evidence="6">
    <location>
        <begin position="57"/>
        <end position="70"/>
    </location>
</feature>
<dbReference type="RefSeq" id="WP_110104756.1">
    <property type="nucleotide sequence ID" value="NZ_JACBZZ010000001.1"/>
</dbReference>
<sequence>MAASSNRATLSSPYYPGFSVKASTENVLAVDEPTVEPTVESSNKPTVEPTMLPSDESTDKPTVEPSDKPSETAVASATPSSSVTTGTSPAPETSQAASEGDGLASTGANAGTLFGAALFLMGVGVLFILRRRKASHN</sequence>
<gene>
    <name evidence="9" type="ORF">CVS29_02680</name>
</gene>
<keyword evidence="3" id="KW-0732">Signal</keyword>
<evidence type="ECO:0000256" key="5">
    <source>
        <dbReference type="ARBA" id="ARBA00023088"/>
    </source>
</evidence>
<evidence type="ECO:0000256" key="1">
    <source>
        <dbReference type="ARBA" id="ARBA00022512"/>
    </source>
</evidence>
<dbReference type="InterPro" id="IPR006970">
    <property type="entry name" value="PT"/>
</dbReference>
<evidence type="ECO:0000256" key="6">
    <source>
        <dbReference type="SAM" id="MobiDB-lite"/>
    </source>
</evidence>
<proteinExistence type="predicted"/>
<keyword evidence="10" id="KW-1185">Reference proteome</keyword>
<keyword evidence="5" id="KW-0572">Peptidoglycan-anchor</keyword>
<keyword evidence="4" id="KW-0677">Repeat</keyword>
<evidence type="ECO:0000256" key="4">
    <source>
        <dbReference type="ARBA" id="ARBA00022737"/>
    </source>
</evidence>
<dbReference type="PROSITE" id="PS50847">
    <property type="entry name" value="GRAM_POS_ANCHORING"/>
    <property type="match status" value="1"/>
</dbReference>
<keyword evidence="2" id="KW-0964">Secreted</keyword>
<evidence type="ECO:0000313" key="9">
    <source>
        <dbReference type="EMBL" id="PXA69471.1"/>
    </source>
</evidence>
<feature type="domain" description="Gram-positive cocci surface proteins LPxTG" evidence="8">
    <location>
        <begin position="103"/>
        <end position="137"/>
    </location>
</feature>
<dbReference type="Pfam" id="PF04886">
    <property type="entry name" value="PT"/>
    <property type="match status" value="1"/>
</dbReference>
<evidence type="ECO:0000259" key="8">
    <source>
        <dbReference type="PROSITE" id="PS50847"/>
    </source>
</evidence>
<name>A0A2V3DVY2_9MICC</name>
<keyword evidence="7" id="KW-0812">Transmembrane</keyword>
<comment type="caution">
    <text evidence="9">The sequence shown here is derived from an EMBL/GenBank/DDBJ whole genome shotgun (WGS) entry which is preliminary data.</text>
</comment>
<keyword evidence="1" id="KW-0134">Cell wall</keyword>
<keyword evidence="7" id="KW-1133">Transmembrane helix</keyword>
<feature type="region of interest" description="Disordered" evidence="6">
    <location>
        <begin position="31"/>
        <end position="107"/>
    </location>
</feature>
<feature type="transmembrane region" description="Helical" evidence="7">
    <location>
        <begin position="110"/>
        <end position="129"/>
    </location>
</feature>
<reference evidence="9 10" key="1">
    <citation type="submission" date="2018-05" db="EMBL/GenBank/DDBJ databases">
        <title>Genetic diversity of glacier-inhabiting Cryobacterium bacteria in China and description of Cryobacterium mengkeensis sp. nov. and Arthrobacter glacialis sp. nov.</title>
        <authorList>
            <person name="Liu Q."/>
            <person name="Xin Y.-H."/>
        </authorList>
    </citation>
    <scope>NUCLEOTIDE SEQUENCE [LARGE SCALE GENOMIC DNA]</scope>
    <source>
        <strain evidence="9 10">GP3</strain>
    </source>
</reference>